<keyword evidence="1" id="KW-1003">Cell membrane</keyword>
<reference evidence="7 8" key="1">
    <citation type="submission" date="2021-10" db="EMBL/GenBank/DDBJ databases">
        <title>Alishewanella koreense sp. nov. isolated from seawater of southwestern coast in South Korea and the proposal for the reclassification of Rheinheimera perlucida and Rheinheimera tuosuensis as Arsukibacterium perlucida and Arsukibacterium tuosuensis.</title>
        <authorList>
            <person name="Kim K.H."/>
            <person name="Ruan W."/>
            <person name="Kim K.R."/>
            <person name="Baek J.H."/>
            <person name="Jeon C.O."/>
        </authorList>
    </citation>
    <scope>NUCLEOTIDE SEQUENCE [LARGE SCALE GENOMIC DNA]</scope>
    <source>
        <strain evidence="7 8">16-MA</strain>
    </source>
</reference>
<sequence length="76" mass="8884">MSKFKAIMLLILLSCTVIFVMQNTETVEISFLFWHFALSRIFMMLFLLLMGFVLGVLVTRWFMRKGKKNTDLTTAV</sequence>
<evidence type="ECO:0000313" key="8">
    <source>
        <dbReference type="Proteomes" id="UP000633814"/>
    </source>
</evidence>
<dbReference type="RefSeq" id="WP_226752122.1">
    <property type="nucleotide sequence ID" value="NZ_JAEINI020000013.1"/>
</dbReference>
<proteinExistence type="predicted"/>
<keyword evidence="4 5" id="KW-0472">Membrane</keyword>
<dbReference type="Pfam" id="PF06305">
    <property type="entry name" value="LapA_dom"/>
    <property type="match status" value="1"/>
</dbReference>
<keyword evidence="2 5" id="KW-0812">Transmembrane</keyword>
<evidence type="ECO:0000313" key="7">
    <source>
        <dbReference type="EMBL" id="MCB5228059.1"/>
    </source>
</evidence>
<dbReference type="Proteomes" id="UP000633814">
    <property type="component" value="Unassembled WGS sequence"/>
</dbReference>
<organism evidence="7 8">
    <name type="scientific">Alishewanella maricola</name>
    <dbReference type="NCBI Taxonomy" id="2795740"/>
    <lineage>
        <taxon>Bacteria</taxon>
        <taxon>Pseudomonadati</taxon>
        <taxon>Pseudomonadota</taxon>
        <taxon>Gammaproteobacteria</taxon>
        <taxon>Alteromonadales</taxon>
        <taxon>Alteromonadaceae</taxon>
        <taxon>Alishewanella</taxon>
    </lineage>
</organism>
<protein>
    <submittedName>
        <fullName evidence="7">LapA family protein</fullName>
    </submittedName>
</protein>
<evidence type="ECO:0000256" key="5">
    <source>
        <dbReference type="SAM" id="Phobius"/>
    </source>
</evidence>
<evidence type="ECO:0000256" key="1">
    <source>
        <dbReference type="ARBA" id="ARBA00022475"/>
    </source>
</evidence>
<accession>A0ABS8C6U3</accession>
<evidence type="ECO:0000256" key="3">
    <source>
        <dbReference type="ARBA" id="ARBA00022989"/>
    </source>
</evidence>
<keyword evidence="3 5" id="KW-1133">Transmembrane helix</keyword>
<dbReference type="EMBL" id="JAEINI020000013">
    <property type="protein sequence ID" value="MCB5228059.1"/>
    <property type="molecule type" value="Genomic_DNA"/>
</dbReference>
<evidence type="ECO:0000256" key="2">
    <source>
        <dbReference type="ARBA" id="ARBA00022692"/>
    </source>
</evidence>
<evidence type="ECO:0000256" key="4">
    <source>
        <dbReference type="ARBA" id="ARBA00023136"/>
    </source>
</evidence>
<gene>
    <name evidence="7" type="ORF">JAO78_014690</name>
</gene>
<dbReference type="InterPro" id="IPR010445">
    <property type="entry name" value="LapA_dom"/>
</dbReference>
<name>A0ABS8C6U3_9ALTE</name>
<feature type="domain" description="Lipopolysaccharide assembly protein A" evidence="6">
    <location>
        <begin position="22"/>
        <end position="68"/>
    </location>
</feature>
<keyword evidence="8" id="KW-1185">Reference proteome</keyword>
<comment type="caution">
    <text evidence="7">The sequence shown here is derived from an EMBL/GenBank/DDBJ whole genome shotgun (WGS) entry which is preliminary data.</text>
</comment>
<evidence type="ECO:0000259" key="6">
    <source>
        <dbReference type="Pfam" id="PF06305"/>
    </source>
</evidence>
<feature type="transmembrane region" description="Helical" evidence="5">
    <location>
        <begin position="36"/>
        <end position="58"/>
    </location>
</feature>